<evidence type="ECO:0000313" key="2">
    <source>
        <dbReference type="EMBL" id="KAA0038158.1"/>
    </source>
</evidence>
<dbReference type="PANTHER" id="PTHR11439:SF486">
    <property type="entry name" value="RLK (RECEPTOR-LIKE KINASE) PROTEIN, PUTATIVE-RELATED"/>
    <property type="match status" value="1"/>
</dbReference>
<feature type="region of interest" description="Disordered" evidence="1">
    <location>
        <begin position="221"/>
        <end position="253"/>
    </location>
</feature>
<dbReference type="Proteomes" id="UP000321947">
    <property type="component" value="Unassembled WGS sequence"/>
</dbReference>
<evidence type="ECO:0000313" key="3">
    <source>
        <dbReference type="EMBL" id="TYK31535.1"/>
    </source>
</evidence>
<organism evidence="2 4">
    <name type="scientific">Cucumis melo var. makuwa</name>
    <name type="common">Oriental melon</name>
    <dbReference type="NCBI Taxonomy" id="1194695"/>
    <lineage>
        <taxon>Eukaryota</taxon>
        <taxon>Viridiplantae</taxon>
        <taxon>Streptophyta</taxon>
        <taxon>Embryophyta</taxon>
        <taxon>Tracheophyta</taxon>
        <taxon>Spermatophyta</taxon>
        <taxon>Magnoliopsida</taxon>
        <taxon>eudicotyledons</taxon>
        <taxon>Gunneridae</taxon>
        <taxon>Pentapetalae</taxon>
        <taxon>rosids</taxon>
        <taxon>fabids</taxon>
        <taxon>Cucurbitales</taxon>
        <taxon>Cucurbitaceae</taxon>
        <taxon>Benincaseae</taxon>
        <taxon>Cucumis</taxon>
    </lineage>
</organism>
<dbReference type="AlphaFoldDB" id="A0A5A7T5N2"/>
<reference evidence="4 5" key="1">
    <citation type="submission" date="2019-08" db="EMBL/GenBank/DDBJ databases">
        <title>Draft genome sequences of two oriental melons (Cucumis melo L. var makuwa).</title>
        <authorList>
            <person name="Kwon S.-Y."/>
        </authorList>
    </citation>
    <scope>NUCLEOTIDE SEQUENCE [LARGE SCALE GENOMIC DNA]</scope>
    <source>
        <strain evidence="5">cv. Chang Bougi</strain>
        <strain evidence="4">cv. SW 3</strain>
        <tissue evidence="2">Leaf</tissue>
    </source>
</reference>
<feature type="compositionally biased region" description="Low complexity" evidence="1">
    <location>
        <begin position="241"/>
        <end position="253"/>
    </location>
</feature>
<proteinExistence type="predicted"/>
<name>A0A5A7T5N2_CUCMM</name>
<dbReference type="PANTHER" id="PTHR11439">
    <property type="entry name" value="GAG-POL-RELATED RETROTRANSPOSON"/>
    <property type="match status" value="1"/>
</dbReference>
<gene>
    <name evidence="3" type="ORF">E5676_scaffold172G00150</name>
    <name evidence="2" type="ORF">E6C27_scaffold109G00020</name>
</gene>
<evidence type="ECO:0000256" key="1">
    <source>
        <dbReference type="SAM" id="MobiDB-lite"/>
    </source>
</evidence>
<accession>A0A5A7T5N2</accession>
<feature type="region of interest" description="Disordered" evidence="1">
    <location>
        <begin position="276"/>
        <end position="318"/>
    </location>
</feature>
<feature type="compositionally biased region" description="Low complexity" evidence="1">
    <location>
        <begin position="276"/>
        <end position="288"/>
    </location>
</feature>
<dbReference type="STRING" id="1194695.A0A5A7T5N2"/>
<evidence type="ECO:0000313" key="4">
    <source>
        <dbReference type="Proteomes" id="UP000321393"/>
    </source>
</evidence>
<sequence>MSIIGELSCFLGIFISHEKYAKNIVKKFELDKSQQKRTPAVTHVKITKDSDGDTVDNKLYRSMIGSLHYLTTSRRDVAYIVGVCARFQSNPRVSHLVTIKRIIKYVNGTSDFGVLYSYNMNSILVDYYDADWAGCLEVRKSTSEGCFFLGKYQARSTKIVAEGTSSRTNMHGVRMRGHQFKSVLYRRPYRSERVPSESHLSDMDSNERDDVPLARLLKHGLTRKSSHPSANDPIAIDAPCSSDPSVHSSSSSSLNVFISTPRHQPIDVHIENIELDVNNPPTDNNPNVGIPASKSDLPPADPKQKSKKSKKGPRVVTTKTGQRKLIKEFIVNLPSEFNGLSSPDYQNVHIRGSMFKISHAIINGFLGNSVVSGSQSSHPSNDELASVLSGGTLSIWAIHGIPVVPLSVKYDILHKIGIASCHVPDLEHDMRPSRNPRAFDINDKIGVGALVHHLKSLIPSSSAADQSQE</sequence>
<evidence type="ECO:0000313" key="5">
    <source>
        <dbReference type="Proteomes" id="UP000321947"/>
    </source>
</evidence>
<dbReference type="EMBL" id="SSTD01000132">
    <property type="protein sequence ID" value="TYK31535.1"/>
    <property type="molecule type" value="Genomic_DNA"/>
</dbReference>
<dbReference type="Proteomes" id="UP000321393">
    <property type="component" value="Unassembled WGS sequence"/>
</dbReference>
<dbReference type="EMBL" id="SSTE01018749">
    <property type="protein sequence ID" value="KAA0038158.1"/>
    <property type="molecule type" value="Genomic_DNA"/>
</dbReference>
<dbReference type="OrthoDB" id="418237at2759"/>
<comment type="caution">
    <text evidence="2">The sequence shown here is derived from an EMBL/GenBank/DDBJ whole genome shotgun (WGS) entry which is preliminary data.</text>
</comment>
<protein>
    <submittedName>
        <fullName evidence="2 3">Mitochondrial protein</fullName>
    </submittedName>
</protein>